<accession>A0A9X3WEH5</accession>
<sequence>MLRIMTMFLLMVVLFLGGVVFGIDRANKGVANTRGYSPQSFNNAIEVDASSDDQYEIKVMGENIQQVDLRDKQEKYEAIQSNHFTQALAGNLEYGVKWFYNKMIQSAYQLTQSFF</sequence>
<dbReference type="InterPro" id="IPR020534">
    <property type="entry name" value="Uncharacterised_YqxA"/>
</dbReference>
<gene>
    <name evidence="1" type="ORF">NC799_01455</name>
</gene>
<dbReference type="RefSeq" id="WP_272444533.1">
    <property type="nucleotide sequence ID" value="NZ_JAMQKC010000001.1"/>
</dbReference>
<dbReference type="EMBL" id="JAMQKC010000001">
    <property type="protein sequence ID" value="MDC3415576.1"/>
    <property type="molecule type" value="Genomic_DNA"/>
</dbReference>
<evidence type="ECO:0000313" key="2">
    <source>
        <dbReference type="Proteomes" id="UP001145069"/>
    </source>
</evidence>
<name>A0A9X3WEH5_9BACI</name>
<protein>
    <submittedName>
        <fullName evidence="1">YqxA family protein</fullName>
    </submittedName>
</protein>
<organism evidence="1 2">
    <name type="scientific">Aquibacillus salsiterrae</name>
    <dbReference type="NCBI Taxonomy" id="2950439"/>
    <lineage>
        <taxon>Bacteria</taxon>
        <taxon>Bacillati</taxon>
        <taxon>Bacillota</taxon>
        <taxon>Bacilli</taxon>
        <taxon>Bacillales</taxon>
        <taxon>Bacillaceae</taxon>
        <taxon>Aquibacillus</taxon>
    </lineage>
</organism>
<evidence type="ECO:0000313" key="1">
    <source>
        <dbReference type="EMBL" id="MDC3415576.1"/>
    </source>
</evidence>
<proteinExistence type="predicted"/>
<dbReference type="Pfam" id="PF12438">
    <property type="entry name" value="DUF3679"/>
    <property type="match status" value="1"/>
</dbReference>
<dbReference type="AlphaFoldDB" id="A0A9X3WEH5"/>
<keyword evidence="2" id="KW-1185">Reference proteome</keyword>
<dbReference type="Proteomes" id="UP001145069">
    <property type="component" value="Unassembled WGS sequence"/>
</dbReference>
<comment type="caution">
    <text evidence="1">The sequence shown here is derived from an EMBL/GenBank/DDBJ whole genome shotgun (WGS) entry which is preliminary data.</text>
</comment>
<reference evidence="1" key="1">
    <citation type="submission" date="2022-06" db="EMBL/GenBank/DDBJ databases">
        <title>Aquibacillus sp. a new bacterium isolated from soil saline samples.</title>
        <authorList>
            <person name="Galisteo C."/>
            <person name="De La Haba R."/>
            <person name="Sanchez-Porro C."/>
            <person name="Ventosa A."/>
        </authorList>
    </citation>
    <scope>NUCLEOTIDE SEQUENCE</scope>
    <source>
        <strain evidence="1">3ASR75-54</strain>
    </source>
</reference>